<name>A0A2W5VRX0_9BACT</name>
<accession>A0A2W5VRX0</accession>
<evidence type="ECO:0000256" key="1">
    <source>
        <dbReference type="ARBA" id="ARBA00000439"/>
    </source>
</evidence>
<evidence type="ECO:0000313" key="11">
    <source>
        <dbReference type="EMBL" id="PZR13311.1"/>
    </source>
</evidence>
<evidence type="ECO:0000256" key="3">
    <source>
        <dbReference type="ARBA" id="ARBA00012560"/>
    </source>
</evidence>
<dbReference type="GO" id="GO:0004134">
    <property type="term" value="F:4-alpha-glucanotransferase activity"/>
    <property type="evidence" value="ECO:0007669"/>
    <property type="project" value="UniProtKB-EC"/>
</dbReference>
<dbReference type="GO" id="GO:0005975">
    <property type="term" value="P:carbohydrate metabolic process"/>
    <property type="evidence" value="ECO:0007669"/>
    <property type="project" value="InterPro"/>
</dbReference>
<evidence type="ECO:0000256" key="8">
    <source>
        <dbReference type="ARBA" id="ARBA00031423"/>
    </source>
</evidence>
<reference evidence="11 12" key="1">
    <citation type="submission" date="2017-08" db="EMBL/GenBank/DDBJ databases">
        <title>Infants hospitalized years apart are colonized by the same room-sourced microbial strains.</title>
        <authorList>
            <person name="Brooks B."/>
            <person name="Olm M.R."/>
            <person name="Firek B.A."/>
            <person name="Baker R."/>
            <person name="Thomas B.C."/>
            <person name="Morowitz M.J."/>
            <person name="Banfield J.F."/>
        </authorList>
    </citation>
    <scope>NUCLEOTIDE SEQUENCE [LARGE SCALE GENOMIC DNA]</scope>
    <source>
        <strain evidence="11">S2_003_000_R2_14</strain>
    </source>
</reference>
<dbReference type="InterPro" id="IPR017853">
    <property type="entry name" value="GH"/>
</dbReference>
<dbReference type="Proteomes" id="UP000249061">
    <property type="component" value="Unassembled WGS sequence"/>
</dbReference>
<dbReference type="AlphaFoldDB" id="A0A2W5VRX0"/>
<comment type="catalytic activity">
    <reaction evidence="1 10">
        <text>Transfers a segment of a (1-&gt;4)-alpha-D-glucan to a new position in an acceptor, which may be glucose or a (1-&gt;4)-alpha-D-glucan.</text>
        <dbReference type="EC" id="2.4.1.25"/>
    </reaction>
</comment>
<dbReference type="PANTHER" id="PTHR32438">
    <property type="entry name" value="4-ALPHA-GLUCANOTRANSFERASE DPE1, CHLOROPLASTIC/AMYLOPLASTIC"/>
    <property type="match status" value="1"/>
</dbReference>
<dbReference type="InterPro" id="IPR003385">
    <property type="entry name" value="Glyco_hydro_77"/>
</dbReference>
<dbReference type="Gene3D" id="3.20.20.80">
    <property type="entry name" value="Glycosidases"/>
    <property type="match status" value="1"/>
</dbReference>
<dbReference type="EC" id="2.4.1.25" evidence="3 10"/>
<dbReference type="NCBIfam" id="TIGR00217">
    <property type="entry name" value="malQ"/>
    <property type="match status" value="1"/>
</dbReference>
<sequence>MASPQRVSGLLLPVFSLRSANDVGVGDFEGFENLFGWMRQASQRVLMVLPLLPTTPGDPSPYSTRSAFGLNPLFIHLGWLPEGVQFTDAEKKAIDEARRSPSVRYDLVFPVKTAALQRAFDAFERHGSDEFETWRASQREWLDGYALYSTLSEKFEARPWWEWPEPLKNRDPGALEAALQEHGRRVRYHQWLQWVADGQWRRVRAQAHAHGIQLCGDEPFIIGQDSADCWCFPQYLRRDARLGVPPDDFSADGQDWGLPWFDFDALGRDNDTWLKRRAKHAAATYDLRRVDHAIGYFRQYIRDAQAPRGRFVPDQEADQRARGEKNFKLLSEGTSIVAEDLGVIPRFARDVLAQLGLPGYQVMRWSREDGVYRDPRHYPEISLVTTGTHDTEALRSWWEGAQDWERETVCRVWPELNGLQPAPKEWSFEVHEALLRAAMNSQSYLAIFPWQDVFGETERTNLPGTMGPQNWSYRIKPEVQALSADENLQRTANWLTRLSHEARRA</sequence>
<dbReference type="EMBL" id="QFQP01000010">
    <property type="protein sequence ID" value="PZR13311.1"/>
    <property type="molecule type" value="Genomic_DNA"/>
</dbReference>
<comment type="similarity">
    <text evidence="2 10">Belongs to the disproportionating enzyme family.</text>
</comment>
<dbReference type="SUPFAM" id="SSF51445">
    <property type="entry name" value="(Trans)glycosidases"/>
    <property type="match status" value="1"/>
</dbReference>
<evidence type="ECO:0000313" key="12">
    <source>
        <dbReference type="Proteomes" id="UP000249061"/>
    </source>
</evidence>
<evidence type="ECO:0000256" key="9">
    <source>
        <dbReference type="ARBA" id="ARBA00031501"/>
    </source>
</evidence>
<keyword evidence="6 10" id="KW-0808">Transferase</keyword>
<keyword evidence="5 10" id="KW-0328">Glycosyltransferase</keyword>
<evidence type="ECO:0000256" key="2">
    <source>
        <dbReference type="ARBA" id="ARBA00005684"/>
    </source>
</evidence>
<organism evidence="11 12">
    <name type="scientific">Archangium gephyra</name>
    <dbReference type="NCBI Taxonomy" id="48"/>
    <lineage>
        <taxon>Bacteria</taxon>
        <taxon>Pseudomonadati</taxon>
        <taxon>Myxococcota</taxon>
        <taxon>Myxococcia</taxon>
        <taxon>Myxococcales</taxon>
        <taxon>Cystobacterineae</taxon>
        <taxon>Archangiaceae</taxon>
        <taxon>Archangium</taxon>
    </lineage>
</organism>
<comment type="caution">
    <text evidence="11">The sequence shown here is derived from an EMBL/GenBank/DDBJ whole genome shotgun (WGS) entry which is preliminary data.</text>
</comment>
<evidence type="ECO:0000256" key="7">
    <source>
        <dbReference type="ARBA" id="ARBA00023277"/>
    </source>
</evidence>
<protein>
    <recommendedName>
        <fullName evidence="4 10">4-alpha-glucanotransferase</fullName>
        <ecNumber evidence="3 10">2.4.1.25</ecNumber>
    </recommendedName>
    <alternativeName>
        <fullName evidence="8 10">Amylomaltase</fullName>
    </alternativeName>
    <alternativeName>
        <fullName evidence="9 10">Disproportionating enzyme</fullName>
    </alternativeName>
</protein>
<evidence type="ECO:0000256" key="4">
    <source>
        <dbReference type="ARBA" id="ARBA00020295"/>
    </source>
</evidence>
<keyword evidence="7 10" id="KW-0119">Carbohydrate metabolism</keyword>
<proteinExistence type="inferred from homology"/>
<evidence type="ECO:0000256" key="6">
    <source>
        <dbReference type="ARBA" id="ARBA00022679"/>
    </source>
</evidence>
<evidence type="ECO:0000256" key="10">
    <source>
        <dbReference type="RuleBase" id="RU361207"/>
    </source>
</evidence>
<evidence type="ECO:0000256" key="5">
    <source>
        <dbReference type="ARBA" id="ARBA00022676"/>
    </source>
</evidence>
<dbReference type="PANTHER" id="PTHR32438:SF5">
    <property type="entry name" value="4-ALPHA-GLUCANOTRANSFERASE DPE1, CHLOROPLASTIC_AMYLOPLASTIC"/>
    <property type="match status" value="1"/>
</dbReference>
<dbReference type="Pfam" id="PF02446">
    <property type="entry name" value="Glyco_hydro_77"/>
    <property type="match status" value="1"/>
</dbReference>
<gene>
    <name evidence="11" type="primary">malQ</name>
    <name evidence="11" type="ORF">DI536_13580</name>
</gene>